<dbReference type="InterPro" id="IPR037665">
    <property type="entry name" value="Nucleoporin_S59-like"/>
</dbReference>
<dbReference type="PANTHER" id="PTHR23198:SF19">
    <property type="entry name" value="NUCLEAR PORE COMPLEX PROTEIN NUP98A-LIKE ISOFORM X1"/>
    <property type="match status" value="1"/>
</dbReference>
<proteinExistence type="predicted"/>
<evidence type="ECO:0000256" key="1">
    <source>
        <dbReference type="ARBA" id="ARBA00004567"/>
    </source>
</evidence>
<dbReference type="PANTHER" id="PTHR23198">
    <property type="entry name" value="NUCLEOPORIN"/>
    <property type="match status" value="1"/>
</dbReference>
<keyword evidence="10" id="KW-1185">Reference proteome</keyword>
<dbReference type="EMBL" id="JAIVGD010000011">
    <property type="protein sequence ID" value="KAH0771368.1"/>
    <property type="molecule type" value="Genomic_DNA"/>
</dbReference>
<evidence type="ECO:0000256" key="4">
    <source>
        <dbReference type="ARBA" id="ARBA00022927"/>
    </source>
</evidence>
<keyword evidence="7" id="KW-0539">Nucleus</keyword>
<gene>
    <name evidence="9" type="ORF">KY290_015349</name>
</gene>
<sequence length="153" mass="17370">MHDGDKVGDKPKLVPEEMHYDNYDVDGIMPKLQCADYYTVPPMEELLSKEKEEAGFCCHVKDLVVGRHGYGSIKFLGKTDVGKLDLDSAVQFNHREVIIYMDESKKPPVGQGLNKPAKMTLLNVRCIYKSNGKEYKDGPMVNKYRDTLIKKTV</sequence>
<evidence type="ECO:0000256" key="7">
    <source>
        <dbReference type="ARBA" id="ARBA00023242"/>
    </source>
</evidence>
<keyword evidence="2" id="KW-0813">Transport</keyword>
<evidence type="ECO:0000256" key="6">
    <source>
        <dbReference type="ARBA" id="ARBA00023132"/>
    </source>
</evidence>
<reference evidence="9 10" key="1">
    <citation type="journal article" date="2021" name="bioRxiv">
        <title>Chromosome-scale and haplotype-resolved genome assembly of a tetraploid potato cultivar.</title>
        <authorList>
            <person name="Sun H."/>
            <person name="Jiao W.-B."/>
            <person name="Krause K."/>
            <person name="Campoy J.A."/>
            <person name="Goel M."/>
            <person name="Folz-Donahue K."/>
            <person name="Kukat C."/>
            <person name="Huettel B."/>
            <person name="Schneeberger K."/>
        </authorList>
    </citation>
    <scope>NUCLEOTIDE SEQUENCE [LARGE SCALE GENOMIC DNA]</scope>
    <source>
        <strain evidence="9">SolTubOtavaFocal</strain>
        <tissue evidence="9">Leaves</tissue>
    </source>
</reference>
<keyword evidence="3" id="KW-0509">mRNA transport</keyword>
<name>A0ABQ7VSC5_SOLTU</name>
<accession>A0ABQ7VSC5</accession>
<protein>
    <recommendedName>
        <fullName evidence="8">Peptidase S59 domain-containing protein</fullName>
    </recommendedName>
</protein>
<dbReference type="Proteomes" id="UP000826656">
    <property type="component" value="Unassembled WGS sequence"/>
</dbReference>
<evidence type="ECO:0000259" key="8">
    <source>
        <dbReference type="PROSITE" id="PS51434"/>
    </source>
</evidence>
<evidence type="ECO:0000256" key="5">
    <source>
        <dbReference type="ARBA" id="ARBA00023010"/>
    </source>
</evidence>
<comment type="caution">
    <text evidence="9">The sequence shown here is derived from an EMBL/GenBank/DDBJ whole genome shotgun (WGS) entry which is preliminary data.</text>
</comment>
<evidence type="ECO:0000313" key="10">
    <source>
        <dbReference type="Proteomes" id="UP000826656"/>
    </source>
</evidence>
<dbReference type="InterPro" id="IPR007230">
    <property type="entry name" value="Nup98_auto-Pept-S59_dom"/>
</dbReference>
<evidence type="ECO:0000313" key="9">
    <source>
        <dbReference type="EMBL" id="KAH0771368.1"/>
    </source>
</evidence>
<keyword evidence="4" id="KW-0653">Protein transport</keyword>
<organism evidence="9 10">
    <name type="scientific">Solanum tuberosum</name>
    <name type="common">Potato</name>
    <dbReference type="NCBI Taxonomy" id="4113"/>
    <lineage>
        <taxon>Eukaryota</taxon>
        <taxon>Viridiplantae</taxon>
        <taxon>Streptophyta</taxon>
        <taxon>Embryophyta</taxon>
        <taxon>Tracheophyta</taxon>
        <taxon>Spermatophyta</taxon>
        <taxon>Magnoliopsida</taxon>
        <taxon>eudicotyledons</taxon>
        <taxon>Gunneridae</taxon>
        <taxon>Pentapetalae</taxon>
        <taxon>asterids</taxon>
        <taxon>lamiids</taxon>
        <taxon>Solanales</taxon>
        <taxon>Solanaceae</taxon>
        <taxon>Solanoideae</taxon>
        <taxon>Solaneae</taxon>
        <taxon>Solanum</taxon>
    </lineage>
</organism>
<evidence type="ECO:0000256" key="2">
    <source>
        <dbReference type="ARBA" id="ARBA00022448"/>
    </source>
</evidence>
<keyword evidence="6" id="KW-0906">Nuclear pore complex</keyword>
<comment type="subcellular location">
    <subcellularLocation>
        <location evidence="1">Nucleus</location>
        <location evidence="1">Nuclear pore complex</location>
    </subcellularLocation>
</comment>
<evidence type="ECO:0000256" key="3">
    <source>
        <dbReference type="ARBA" id="ARBA00022816"/>
    </source>
</evidence>
<dbReference type="SUPFAM" id="SSF82215">
    <property type="entry name" value="C-terminal autoproteolytic domain of nucleoporin nup98"/>
    <property type="match status" value="1"/>
</dbReference>
<dbReference type="PROSITE" id="PS51434">
    <property type="entry name" value="NUP_C"/>
    <property type="match status" value="1"/>
</dbReference>
<feature type="domain" description="Peptidase S59" evidence="8">
    <location>
        <begin position="34"/>
        <end position="153"/>
    </location>
</feature>
<dbReference type="Pfam" id="PF04096">
    <property type="entry name" value="Nucleoporin2"/>
    <property type="match status" value="1"/>
</dbReference>
<dbReference type="Gene3D" id="3.30.1610.10">
    <property type="entry name" value="Peptidase S59, nucleoporin"/>
    <property type="match status" value="1"/>
</dbReference>
<keyword evidence="5" id="KW-0811">Translocation</keyword>
<dbReference type="InterPro" id="IPR036903">
    <property type="entry name" value="Nup98_auto-Pept-S59_dom_sf"/>
</dbReference>